<protein>
    <recommendedName>
        <fullName evidence="3">Transcriptional regulator</fullName>
    </recommendedName>
</protein>
<evidence type="ECO:0000313" key="2">
    <source>
        <dbReference type="Proteomes" id="UP000283095"/>
    </source>
</evidence>
<reference evidence="1 2" key="1">
    <citation type="submission" date="2018-01" db="EMBL/GenBank/DDBJ databases">
        <title>Bacillus asahii Genome sequencing and assembly.</title>
        <authorList>
            <person name="Jiang H."/>
            <person name="Feng Y."/>
            <person name="Zhao F."/>
            <person name="Lin X."/>
        </authorList>
    </citation>
    <scope>NUCLEOTIDE SEQUENCE [LARGE SCALE GENOMIC DNA]</scope>
    <source>
        <strain evidence="1 2">OM18</strain>
    </source>
</reference>
<name>A0A3T0KTG1_9BACI</name>
<evidence type="ECO:0008006" key="3">
    <source>
        <dbReference type="Google" id="ProtNLM"/>
    </source>
</evidence>
<evidence type="ECO:0000313" key="1">
    <source>
        <dbReference type="EMBL" id="AZV43706.1"/>
    </source>
</evidence>
<dbReference type="Gene3D" id="1.10.10.10">
    <property type="entry name" value="Winged helix-like DNA-binding domain superfamily/Winged helix DNA-binding domain"/>
    <property type="match status" value="1"/>
</dbReference>
<gene>
    <name evidence="1" type="ORF">BAOM_3097</name>
</gene>
<accession>A0A3T0KTG1</accession>
<dbReference type="InterPro" id="IPR036390">
    <property type="entry name" value="WH_DNA-bd_sf"/>
</dbReference>
<dbReference type="SUPFAM" id="SSF46785">
    <property type="entry name" value="Winged helix' DNA-binding domain"/>
    <property type="match status" value="1"/>
</dbReference>
<proteinExistence type="predicted"/>
<dbReference type="AlphaFoldDB" id="A0A3T0KTG1"/>
<dbReference type="InterPro" id="IPR036388">
    <property type="entry name" value="WH-like_DNA-bd_sf"/>
</dbReference>
<dbReference type="RefSeq" id="WP_127760826.1">
    <property type="nucleotide sequence ID" value="NZ_CP026095.1"/>
</dbReference>
<organism evidence="1 2">
    <name type="scientific">Peribacillus asahii</name>
    <dbReference type="NCBI Taxonomy" id="228899"/>
    <lineage>
        <taxon>Bacteria</taxon>
        <taxon>Bacillati</taxon>
        <taxon>Bacillota</taxon>
        <taxon>Bacilli</taxon>
        <taxon>Bacillales</taxon>
        <taxon>Bacillaceae</taxon>
        <taxon>Peribacillus</taxon>
    </lineage>
</organism>
<dbReference type="KEGG" id="pasa:BAOM_3097"/>
<dbReference type="EMBL" id="CP026095">
    <property type="protein sequence ID" value="AZV43706.1"/>
    <property type="molecule type" value="Genomic_DNA"/>
</dbReference>
<dbReference type="Proteomes" id="UP000283095">
    <property type="component" value="Chromosome"/>
</dbReference>
<sequence length="93" mass="10868">MDYFTFITNRLTHEDLSMLNVLYSEDSTNVLKALNKKQLLEQTQISDFTFKRSLLRLEAMGMIEIANGKKHHQYFITHFGKLAIEKITEEVSV</sequence>